<feature type="transmembrane region" description="Helical" evidence="1">
    <location>
        <begin position="24"/>
        <end position="44"/>
    </location>
</feature>
<keyword evidence="1" id="KW-0472">Membrane</keyword>
<evidence type="ECO:0000313" key="3">
    <source>
        <dbReference type="Proteomes" id="UP001328107"/>
    </source>
</evidence>
<keyword evidence="1" id="KW-1133">Transmembrane helix</keyword>
<keyword evidence="3" id="KW-1185">Reference proteome</keyword>
<sequence length="158" mass="17841">SPFVSSSRLRLSGERTMLPSPGAWFIWLIVSMPLTAVILTGCLARKKKGKDDSGLDTAIDGFECDFRNRSRPNNGFPESYEQDCKHYVLLKRRQQQEEYKQKVVQQKKQERLDAINTGKLTRAADNEDELKAAEKCEMAPAEIVDNGGRTCTWEAKTG</sequence>
<comment type="caution">
    <text evidence="2">The sequence shown here is derived from an EMBL/GenBank/DDBJ whole genome shotgun (WGS) entry which is preliminary data.</text>
</comment>
<organism evidence="2 3">
    <name type="scientific">Pristionchus mayeri</name>
    <dbReference type="NCBI Taxonomy" id="1317129"/>
    <lineage>
        <taxon>Eukaryota</taxon>
        <taxon>Metazoa</taxon>
        <taxon>Ecdysozoa</taxon>
        <taxon>Nematoda</taxon>
        <taxon>Chromadorea</taxon>
        <taxon>Rhabditida</taxon>
        <taxon>Rhabditina</taxon>
        <taxon>Diplogasteromorpha</taxon>
        <taxon>Diplogasteroidea</taxon>
        <taxon>Neodiplogasteridae</taxon>
        <taxon>Pristionchus</taxon>
    </lineage>
</organism>
<evidence type="ECO:0000256" key="1">
    <source>
        <dbReference type="SAM" id="Phobius"/>
    </source>
</evidence>
<gene>
    <name evidence="2" type="ORF">PMAYCL1PPCAC_13166</name>
</gene>
<dbReference type="AlphaFoldDB" id="A0AAN4ZQ14"/>
<reference evidence="3" key="1">
    <citation type="submission" date="2022-10" db="EMBL/GenBank/DDBJ databases">
        <title>Genome assembly of Pristionchus species.</title>
        <authorList>
            <person name="Yoshida K."/>
            <person name="Sommer R.J."/>
        </authorList>
    </citation>
    <scope>NUCLEOTIDE SEQUENCE [LARGE SCALE GENOMIC DNA]</scope>
    <source>
        <strain evidence="3">RS5460</strain>
    </source>
</reference>
<proteinExistence type="predicted"/>
<protein>
    <submittedName>
        <fullName evidence="2">Uncharacterized protein</fullName>
    </submittedName>
</protein>
<accession>A0AAN4ZQ14</accession>
<name>A0AAN4ZQ14_9BILA</name>
<feature type="non-terminal residue" evidence="2">
    <location>
        <position position="158"/>
    </location>
</feature>
<feature type="non-terminal residue" evidence="2">
    <location>
        <position position="1"/>
    </location>
</feature>
<evidence type="ECO:0000313" key="2">
    <source>
        <dbReference type="EMBL" id="GMR42971.1"/>
    </source>
</evidence>
<dbReference type="EMBL" id="BTRK01000003">
    <property type="protein sequence ID" value="GMR42971.1"/>
    <property type="molecule type" value="Genomic_DNA"/>
</dbReference>
<keyword evidence="1" id="KW-0812">Transmembrane</keyword>
<dbReference type="Proteomes" id="UP001328107">
    <property type="component" value="Unassembled WGS sequence"/>
</dbReference>